<dbReference type="SUPFAM" id="SSF48452">
    <property type="entry name" value="TPR-like"/>
    <property type="match status" value="1"/>
</dbReference>
<evidence type="ECO:0000313" key="1">
    <source>
        <dbReference type="EMBL" id="KAG0009999.1"/>
    </source>
</evidence>
<sequence length="212" mass="24571">MNNVAAAAANTSKRLMDTWFKGFVPGQPLGPEMFTLWFGGSKEVDDMLRERFEQDAERALVDREFREQMKSTGEGIIALTVLLDQIPRNIFRGTPRPFVEFDPLARETAKEAISKKLCTHVHPIYRHVLYLPLEHSENVEDQAACIKEFSREYEEVEPIYKDMFKSFLTYAKEHETVIKKFGRYPHRNAVLGRIPTEAERIYLESGGAKWEK</sequence>
<dbReference type="Gene3D" id="1.20.58.320">
    <property type="entry name" value="TPR-like"/>
    <property type="match status" value="1"/>
</dbReference>
<dbReference type="Proteomes" id="UP000703661">
    <property type="component" value="Unassembled WGS sequence"/>
</dbReference>
<dbReference type="Pfam" id="PF06041">
    <property type="entry name" value="DUF924"/>
    <property type="match status" value="1"/>
</dbReference>
<proteinExistence type="predicted"/>
<accession>A0A9P6SXH1</accession>
<dbReference type="AlphaFoldDB" id="A0A9P6SXH1"/>
<organism evidence="1 2">
    <name type="scientific">Entomortierella chlamydospora</name>
    <dbReference type="NCBI Taxonomy" id="101097"/>
    <lineage>
        <taxon>Eukaryota</taxon>
        <taxon>Fungi</taxon>
        <taxon>Fungi incertae sedis</taxon>
        <taxon>Mucoromycota</taxon>
        <taxon>Mortierellomycotina</taxon>
        <taxon>Mortierellomycetes</taxon>
        <taxon>Mortierellales</taxon>
        <taxon>Mortierellaceae</taxon>
        <taxon>Entomortierella</taxon>
    </lineage>
</organism>
<name>A0A9P6SXH1_9FUNG</name>
<comment type="caution">
    <text evidence="1">The sequence shown here is derived from an EMBL/GenBank/DDBJ whole genome shotgun (WGS) entry which is preliminary data.</text>
</comment>
<dbReference type="EMBL" id="JAAAID010001440">
    <property type="protein sequence ID" value="KAG0009999.1"/>
    <property type="molecule type" value="Genomic_DNA"/>
</dbReference>
<dbReference type="Gene3D" id="1.25.40.10">
    <property type="entry name" value="Tetratricopeptide repeat domain"/>
    <property type="match status" value="1"/>
</dbReference>
<reference evidence="1" key="1">
    <citation type="journal article" date="2020" name="Fungal Divers.">
        <title>Resolving the Mortierellaceae phylogeny through synthesis of multi-gene phylogenetics and phylogenomics.</title>
        <authorList>
            <person name="Vandepol N."/>
            <person name="Liber J."/>
            <person name="Desiro A."/>
            <person name="Na H."/>
            <person name="Kennedy M."/>
            <person name="Barry K."/>
            <person name="Grigoriev I.V."/>
            <person name="Miller A.N."/>
            <person name="O'Donnell K."/>
            <person name="Stajich J.E."/>
            <person name="Bonito G."/>
        </authorList>
    </citation>
    <scope>NUCLEOTIDE SEQUENCE</scope>
    <source>
        <strain evidence="1">NRRL 2769</strain>
    </source>
</reference>
<gene>
    <name evidence="1" type="ORF">BGZ80_001875</name>
</gene>
<protein>
    <recommendedName>
        <fullName evidence="3">DUF924-domain-containing protein</fullName>
    </recommendedName>
</protein>
<dbReference type="InterPro" id="IPR011990">
    <property type="entry name" value="TPR-like_helical_dom_sf"/>
</dbReference>
<keyword evidence="2" id="KW-1185">Reference proteome</keyword>
<dbReference type="InterPro" id="IPR010323">
    <property type="entry name" value="DUF924"/>
</dbReference>
<evidence type="ECO:0008006" key="3">
    <source>
        <dbReference type="Google" id="ProtNLM"/>
    </source>
</evidence>
<evidence type="ECO:0000313" key="2">
    <source>
        <dbReference type="Proteomes" id="UP000703661"/>
    </source>
</evidence>